<sequence length="251" mass="29353">MDLINRVCKPYLDKFVIMFIDDILIYSKSKEEHEGHLKLVLELLKKEKLFAKFLKRDFWLQEVQFLGHVINNNGILVDPKSQNEASKDLNAPAERLRGLDKQMERKSDADKMYYDLRDMYWWPGMKKDLAMYVSKCLTCSKVKAKHQNPQVIVDRMTKSAYFIGIREDYKMEKLSRIYMNKIVARHGVPMSIISDRNSQFTSQFLQKLQKALGTHLDMSTNYHPQTNGQSERTIQTLEDMVRACAIDFGGN</sequence>
<dbReference type="SUPFAM" id="SSF56672">
    <property type="entry name" value="DNA/RNA polymerases"/>
    <property type="match status" value="1"/>
</dbReference>
<evidence type="ECO:0000259" key="1">
    <source>
        <dbReference type="PROSITE" id="PS50878"/>
    </source>
</evidence>
<keyword evidence="3" id="KW-0695">RNA-directed DNA polymerase</keyword>
<dbReference type="Gene3D" id="3.30.70.270">
    <property type="match status" value="1"/>
</dbReference>
<dbReference type="Pfam" id="PF00078">
    <property type="entry name" value="RVT_1"/>
    <property type="match status" value="1"/>
</dbReference>
<evidence type="ECO:0000313" key="4">
    <source>
        <dbReference type="Proteomes" id="UP001151760"/>
    </source>
</evidence>
<dbReference type="InterPro" id="IPR041588">
    <property type="entry name" value="Integrase_H2C2"/>
</dbReference>
<dbReference type="PROSITE" id="PS50994">
    <property type="entry name" value="INTEGRASE"/>
    <property type="match status" value="1"/>
</dbReference>
<protein>
    <submittedName>
        <fullName evidence="3">Reverse transcriptase domain-containing protein</fullName>
    </submittedName>
</protein>
<dbReference type="Pfam" id="PF17921">
    <property type="entry name" value="Integrase_H2C2"/>
    <property type="match status" value="1"/>
</dbReference>
<dbReference type="EMBL" id="BQNB010013102">
    <property type="protein sequence ID" value="GJT11863.1"/>
    <property type="molecule type" value="Genomic_DNA"/>
</dbReference>
<evidence type="ECO:0000259" key="2">
    <source>
        <dbReference type="PROSITE" id="PS50994"/>
    </source>
</evidence>
<accession>A0ABQ5BDG7</accession>
<gene>
    <name evidence="3" type="ORF">Tco_0858905</name>
</gene>
<dbReference type="SUPFAM" id="SSF53098">
    <property type="entry name" value="Ribonuclease H-like"/>
    <property type="match status" value="1"/>
</dbReference>
<dbReference type="Gene3D" id="3.30.420.10">
    <property type="entry name" value="Ribonuclease H-like superfamily/Ribonuclease H"/>
    <property type="match status" value="1"/>
</dbReference>
<keyword evidence="3" id="KW-0548">Nucleotidyltransferase</keyword>
<dbReference type="PANTHER" id="PTHR37984:SF15">
    <property type="entry name" value="INTEGRASE CATALYTIC DOMAIN-CONTAINING PROTEIN"/>
    <property type="match status" value="1"/>
</dbReference>
<organism evidence="3 4">
    <name type="scientific">Tanacetum coccineum</name>
    <dbReference type="NCBI Taxonomy" id="301880"/>
    <lineage>
        <taxon>Eukaryota</taxon>
        <taxon>Viridiplantae</taxon>
        <taxon>Streptophyta</taxon>
        <taxon>Embryophyta</taxon>
        <taxon>Tracheophyta</taxon>
        <taxon>Spermatophyta</taxon>
        <taxon>Magnoliopsida</taxon>
        <taxon>eudicotyledons</taxon>
        <taxon>Gunneridae</taxon>
        <taxon>Pentapetalae</taxon>
        <taxon>asterids</taxon>
        <taxon>campanulids</taxon>
        <taxon>Asterales</taxon>
        <taxon>Asteraceae</taxon>
        <taxon>Asteroideae</taxon>
        <taxon>Anthemideae</taxon>
        <taxon>Anthemidinae</taxon>
        <taxon>Tanacetum</taxon>
    </lineage>
</organism>
<dbReference type="InterPro" id="IPR036397">
    <property type="entry name" value="RNaseH_sf"/>
</dbReference>
<dbReference type="InterPro" id="IPR000477">
    <property type="entry name" value="RT_dom"/>
</dbReference>
<dbReference type="Gene3D" id="1.10.340.70">
    <property type="match status" value="1"/>
</dbReference>
<dbReference type="Proteomes" id="UP001151760">
    <property type="component" value="Unassembled WGS sequence"/>
</dbReference>
<dbReference type="PROSITE" id="PS50878">
    <property type="entry name" value="RT_POL"/>
    <property type="match status" value="1"/>
</dbReference>
<evidence type="ECO:0000313" key="3">
    <source>
        <dbReference type="EMBL" id="GJT11863.1"/>
    </source>
</evidence>
<comment type="caution">
    <text evidence="3">The sequence shown here is derived from an EMBL/GenBank/DDBJ whole genome shotgun (WGS) entry which is preliminary data.</text>
</comment>
<dbReference type="InterPro" id="IPR043128">
    <property type="entry name" value="Rev_trsase/Diguanyl_cyclase"/>
</dbReference>
<dbReference type="InterPro" id="IPR012337">
    <property type="entry name" value="RNaseH-like_sf"/>
</dbReference>
<dbReference type="InterPro" id="IPR043502">
    <property type="entry name" value="DNA/RNA_pol_sf"/>
</dbReference>
<reference evidence="3" key="2">
    <citation type="submission" date="2022-01" db="EMBL/GenBank/DDBJ databases">
        <authorList>
            <person name="Yamashiro T."/>
            <person name="Shiraishi A."/>
            <person name="Satake H."/>
            <person name="Nakayama K."/>
        </authorList>
    </citation>
    <scope>NUCLEOTIDE SEQUENCE</scope>
</reference>
<dbReference type="InterPro" id="IPR001584">
    <property type="entry name" value="Integrase_cat-core"/>
</dbReference>
<dbReference type="PANTHER" id="PTHR37984">
    <property type="entry name" value="PROTEIN CBG26694"/>
    <property type="match status" value="1"/>
</dbReference>
<dbReference type="GO" id="GO:0003964">
    <property type="term" value="F:RNA-directed DNA polymerase activity"/>
    <property type="evidence" value="ECO:0007669"/>
    <property type="project" value="UniProtKB-KW"/>
</dbReference>
<keyword evidence="4" id="KW-1185">Reference proteome</keyword>
<feature type="domain" description="Integrase catalytic" evidence="2">
    <location>
        <begin position="114"/>
        <end position="251"/>
    </location>
</feature>
<feature type="domain" description="Reverse transcriptase" evidence="1">
    <location>
        <begin position="1"/>
        <end position="70"/>
    </location>
</feature>
<dbReference type="InterPro" id="IPR050951">
    <property type="entry name" value="Retrovirus_Pol_polyprotein"/>
</dbReference>
<proteinExistence type="predicted"/>
<keyword evidence="3" id="KW-0808">Transferase</keyword>
<reference evidence="3" key="1">
    <citation type="journal article" date="2022" name="Int. J. Mol. Sci.">
        <title>Draft Genome of Tanacetum Coccineum: Genomic Comparison of Closely Related Tanacetum-Family Plants.</title>
        <authorList>
            <person name="Yamashiro T."/>
            <person name="Shiraishi A."/>
            <person name="Nakayama K."/>
            <person name="Satake H."/>
        </authorList>
    </citation>
    <scope>NUCLEOTIDE SEQUENCE</scope>
</reference>
<name>A0ABQ5BDG7_9ASTR</name>